<protein>
    <recommendedName>
        <fullName evidence="11">RNA polymerase III subunit Rpc25 domain-containing protein</fullName>
    </recommendedName>
</protein>
<dbReference type="SUPFAM" id="SSF88798">
    <property type="entry name" value="N-terminal, heterodimerisation domain of RBP7 (RpoE)"/>
    <property type="match status" value="1"/>
</dbReference>
<dbReference type="InterPro" id="IPR005576">
    <property type="entry name" value="Rpb7-like_N"/>
</dbReference>
<dbReference type="Pfam" id="PF08292">
    <property type="entry name" value="RNA_pol_Rbc25"/>
    <property type="match status" value="1"/>
</dbReference>
<evidence type="ECO:0000256" key="5">
    <source>
        <dbReference type="ARBA" id="ARBA00023242"/>
    </source>
</evidence>
<keyword evidence="3" id="KW-0240">DNA-directed RNA polymerase</keyword>
<evidence type="ECO:0000256" key="1">
    <source>
        <dbReference type="ARBA" id="ARBA00004123"/>
    </source>
</evidence>
<comment type="subcellular location">
    <subcellularLocation>
        <location evidence="1">Nucleus</location>
    </subcellularLocation>
</comment>
<sequence>MFILTKISDNIRVRPWNFNKDRKDAIADEINKKYANKASLIIRLFDVLEMNEGYIQHSEGSVWSKVVFRLVVFRPFGGEIVEAKILSCNPSGIKATLQFFSDIWIPKELLREGTEYDSVEGVFVWKYEGQEFFLDIDEQIKCRVVEGTFIDSNPPRPKVHQNNISVVGNNVSGGILGPGNNSVGTRLPESNMGSINNPNQSTSMLSVANQPIPLSENNVEPYTPPYLLTCSMSEDGLGPTSWW</sequence>
<dbReference type="PANTHER" id="PTHR12709">
    <property type="entry name" value="DNA-DIRECTED RNA POLYMERASE II, III"/>
    <property type="match status" value="1"/>
</dbReference>
<dbReference type="Pfam" id="PF03876">
    <property type="entry name" value="SHS2_Rpb7-N"/>
    <property type="match status" value="1"/>
</dbReference>
<dbReference type="InterPro" id="IPR012340">
    <property type="entry name" value="NA-bd_OB-fold"/>
</dbReference>
<accession>A0A2T9YRJ7</accession>
<evidence type="ECO:0000256" key="4">
    <source>
        <dbReference type="ARBA" id="ARBA00023163"/>
    </source>
</evidence>
<dbReference type="PANTHER" id="PTHR12709:SF1">
    <property type="entry name" value="DNA-DIRECTED RNA POLYMERASE III SUBUNIT RPC8"/>
    <property type="match status" value="1"/>
</dbReference>
<comment type="similarity">
    <text evidence="2">Belongs to the eukaryotic RPB7/RPC8 RNA polymerase subunit family.</text>
</comment>
<dbReference type="STRING" id="61424.A0A2T9YRJ7"/>
<organism evidence="9 10">
    <name type="scientific">Furculomyces boomerangus</name>
    <dbReference type="NCBI Taxonomy" id="61424"/>
    <lineage>
        <taxon>Eukaryota</taxon>
        <taxon>Fungi</taxon>
        <taxon>Fungi incertae sedis</taxon>
        <taxon>Zoopagomycota</taxon>
        <taxon>Kickxellomycotina</taxon>
        <taxon>Harpellomycetes</taxon>
        <taxon>Harpellales</taxon>
        <taxon>Harpellaceae</taxon>
        <taxon>Furculomyces</taxon>
    </lineage>
</organism>
<dbReference type="SUPFAM" id="SSF50249">
    <property type="entry name" value="Nucleic acid-binding proteins"/>
    <property type="match status" value="1"/>
</dbReference>
<evidence type="ECO:0000313" key="8">
    <source>
        <dbReference type="EMBL" id="PVU90465.1"/>
    </source>
</evidence>
<dbReference type="GO" id="GO:0006384">
    <property type="term" value="P:transcription initiation at RNA polymerase III promoter"/>
    <property type="evidence" value="ECO:0007669"/>
    <property type="project" value="TreeGrafter"/>
</dbReference>
<comment type="caution">
    <text evidence="9">The sequence shown here is derived from an EMBL/GenBank/DDBJ whole genome shotgun (WGS) entry which is preliminary data.</text>
</comment>
<feature type="domain" description="RNA polymerase III subunit Rpc25" evidence="7">
    <location>
        <begin position="79"/>
        <end position="243"/>
    </location>
</feature>
<feature type="domain" description="RNA polymerase Rpb7-like N-terminal" evidence="6">
    <location>
        <begin position="8"/>
        <end position="60"/>
    </location>
</feature>
<dbReference type="Proteomes" id="UP000245699">
    <property type="component" value="Unassembled WGS sequence"/>
</dbReference>
<dbReference type="AlphaFoldDB" id="A0A2T9YRJ7"/>
<evidence type="ECO:0000313" key="9">
    <source>
        <dbReference type="EMBL" id="PVU94980.1"/>
    </source>
</evidence>
<proteinExistence type="inferred from homology"/>
<dbReference type="OrthoDB" id="10256606at2759"/>
<gene>
    <name evidence="9" type="ORF">BB559_002862</name>
    <name evidence="8" type="ORF">BB559_004597</name>
</gene>
<reference evidence="9 10" key="1">
    <citation type="journal article" date="2018" name="MBio">
        <title>Comparative Genomics Reveals the Core Gene Toolbox for the Fungus-Insect Symbiosis.</title>
        <authorList>
            <person name="Wang Y."/>
            <person name="Stata M."/>
            <person name="Wang W."/>
            <person name="Stajich J.E."/>
            <person name="White M.M."/>
            <person name="Moncalvo J.M."/>
        </authorList>
    </citation>
    <scope>NUCLEOTIDE SEQUENCE [LARGE SCALE GENOMIC DNA]</scope>
    <source>
        <strain evidence="9 10">AUS-77-4</strain>
    </source>
</reference>
<dbReference type="Gene3D" id="3.30.1490.120">
    <property type="entry name" value="RNA polymerase Rpb7-like, N-terminal domain"/>
    <property type="match status" value="1"/>
</dbReference>
<dbReference type="CDD" id="cd04330">
    <property type="entry name" value="RNAP_III_Rpc25_N"/>
    <property type="match status" value="1"/>
</dbReference>
<dbReference type="EMBL" id="MBFT01000481">
    <property type="protein sequence ID" value="PVU90465.1"/>
    <property type="molecule type" value="Genomic_DNA"/>
</dbReference>
<evidence type="ECO:0008006" key="11">
    <source>
        <dbReference type="Google" id="ProtNLM"/>
    </source>
</evidence>
<evidence type="ECO:0000259" key="7">
    <source>
        <dbReference type="Pfam" id="PF08292"/>
    </source>
</evidence>
<dbReference type="GO" id="GO:0005666">
    <property type="term" value="C:RNA polymerase III complex"/>
    <property type="evidence" value="ECO:0007669"/>
    <property type="project" value="TreeGrafter"/>
</dbReference>
<dbReference type="InterPro" id="IPR045113">
    <property type="entry name" value="Rpb7-like"/>
</dbReference>
<keyword evidence="4" id="KW-0804">Transcription</keyword>
<dbReference type="EMBL" id="MBFT01000214">
    <property type="protein sequence ID" value="PVU94980.1"/>
    <property type="molecule type" value="Genomic_DNA"/>
</dbReference>
<dbReference type="Gene3D" id="2.40.50.140">
    <property type="entry name" value="Nucleic acid-binding proteins"/>
    <property type="match status" value="1"/>
</dbReference>
<dbReference type="InterPro" id="IPR013238">
    <property type="entry name" value="RNA_pol_III_Rbc25"/>
</dbReference>
<name>A0A2T9YRJ7_9FUNG</name>
<keyword evidence="5" id="KW-0539">Nucleus</keyword>
<keyword evidence="10" id="KW-1185">Reference proteome</keyword>
<evidence type="ECO:0000313" key="10">
    <source>
        <dbReference type="Proteomes" id="UP000245699"/>
    </source>
</evidence>
<evidence type="ECO:0000256" key="2">
    <source>
        <dbReference type="ARBA" id="ARBA00009307"/>
    </source>
</evidence>
<dbReference type="InterPro" id="IPR036898">
    <property type="entry name" value="RNA_pol_Rpb7-like_N_sf"/>
</dbReference>
<evidence type="ECO:0000256" key="3">
    <source>
        <dbReference type="ARBA" id="ARBA00022478"/>
    </source>
</evidence>
<evidence type="ECO:0000259" key="6">
    <source>
        <dbReference type="Pfam" id="PF03876"/>
    </source>
</evidence>